<comment type="caution">
    <text evidence="2">The sequence shown here is derived from an EMBL/GenBank/DDBJ whole genome shotgun (WGS) entry which is preliminary data.</text>
</comment>
<organism evidence="2 3">
    <name type="scientific">Flavobacterium psychrolimnae</name>
    <dbReference type="NCBI Taxonomy" id="249351"/>
    <lineage>
        <taxon>Bacteria</taxon>
        <taxon>Pseudomonadati</taxon>
        <taxon>Bacteroidota</taxon>
        <taxon>Flavobacteriia</taxon>
        <taxon>Flavobacteriales</taxon>
        <taxon>Flavobacteriaceae</taxon>
        <taxon>Flavobacterium</taxon>
    </lineage>
</organism>
<keyword evidence="1" id="KW-0472">Membrane</keyword>
<proteinExistence type="predicted"/>
<feature type="transmembrane region" description="Helical" evidence="1">
    <location>
        <begin position="15"/>
        <end position="33"/>
    </location>
</feature>
<evidence type="ECO:0000313" key="2">
    <source>
        <dbReference type="EMBL" id="RBN49890.1"/>
    </source>
</evidence>
<keyword evidence="1" id="KW-1133">Transmembrane helix</keyword>
<keyword evidence="3" id="KW-1185">Reference proteome</keyword>
<evidence type="ECO:0000256" key="1">
    <source>
        <dbReference type="SAM" id="Phobius"/>
    </source>
</evidence>
<dbReference type="AlphaFoldDB" id="A0A366AYE5"/>
<gene>
    <name evidence="2" type="ORF">DR980_10280</name>
</gene>
<sequence>MVDNRKTIGFVNNSHYRFLLITYFLILITILKIPQTKLGFKNWVLDYFFFRYNQKIVLIFYPKL</sequence>
<dbReference type="Proteomes" id="UP000253676">
    <property type="component" value="Unassembled WGS sequence"/>
</dbReference>
<dbReference type="EMBL" id="QNUX01000009">
    <property type="protein sequence ID" value="RBN49890.1"/>
    <property type="molecule type" value="Genomic_DNA"/>
</dbReference>
<keyword evidence="1" id="KW-0812">Transmembrane</keyword>
<evidence type="ECO:0000313" key="3">
    <source>
        <dbReference type="Proteomes" id="UP000253676"/>
    </source>
</evidence>
<protein>
    <submittedName>
        <fullName evidence="2">Uncharacterized protein</fullName>
    </submittedName>
</protein>
<name>A0A366AYE5_9FLAO</name>
<accession>A0A366AYE5</accession>
<reference evidence="2 3" key="1">
    <citation type="submission" date="2018-07" db="EMBL/GenBank/DDBJ databases">
        <title>Complete genome sequence of Flavobacterium psychrolimnae LMG 22018.</title>
        <authorList>
            <person name="Kim D.-U."/>
        </authorList>
    </citation>
    <scope>NUCLEOTIDE SEQUENCE [LARGE SCALE GENOMIC DNA]</scope>
    <source>
        <strain evidence="2 3">LMG 22018</strain>
    </source>
</reference>